<dbReference type="InterPro" id="IPR056462">
    <property type="entry name" value="HAD_RAM2/GPAT1-8"/>
</dbReference>
<keyword evidence="9" id="KW-1185">Reference proteome</keyword>
<comment type="subcellular location">
    <subcellularLocation>
        <location evidence="1">Membrane</location>
        <topology evidence="1">Multi-pass membrane protein</topology>
    </subcellularLocation>
</comment>
<name>A0A9D4U7K8_ADICA</name>
<gene>
    <name evidence="8" type="ORF">GOP47_0021485</name>
</gene>
<dbReference type="EMBL" id="JABFUD020000021">
    <property type="protein sequence ID" value="KAI5062938.1"/>
    <property type="molecule type" value="Genomic_DNA"/>
</dbReference>
<dbReference type="GO" id="GO:0016020">
    <property type="term" value="C:membrane"/>
    <property type="evidence" value="ECO:0007669"/>
    <property type="project" value="UniProtKB-SubCell"/>
</dbReference>
<keyword evidence="4" id="KW-0812">Transmembrane</keyword>
<evidence type="ECO:0000256" key="1">
    <source>
        <dbReference type="ARBA" id="ARBA00004141"/>
    </source>
</evidence>
<comment type="similarity">
    <text evidence="2">Belongs to the GPAT/DAPAT family.</text>
</comment>
<dbReference type="Pfam" id="PF23270">
    <property type="entry name" value="HAD_RAM2_N"/>
    <property type="match status" value="1"/>
</dbReference>
<evidence type="ECO:0000256" key="2">
    <source>
        <dbReference type="ARBA" id="ARBA00007937"/>
    </source>
</evidence>
<dbReference type="SUPFAM" id="SSF69593">
    <property type="entry name" value="Glycerol-3-phosphate (1)-acyltransferase"/>
    <property type="match status" value="1"/>
</dbReference>
<protein>
    <recommendedName>
        <fullName evidence="7">Phospholipid/glycerol acyltransferase domain-containing protein</fullName>
    </recommendedName>
</protein>
<accession>A0A9D4U7K8</accession>
<reference evidence="8" key="1">
    <citation type="submission" date="2021-01" db="EMBL/GenBank/DDBJ databases">
        <title>Adiantum capillus-veneris genome.</title>
        <authorList>
            <person name="Fang Y."/>
            <person name="Liao Q."/>
        </authorList>
    </citation>
    <scope>NUCLEOTIDE SEQUENCE</scope>
    <source>
        <strain evidence="8">H3</strain>
        <tissue evidence="8">Leaf</tissue>
    </source>
</reference>
<evidence type="ECO:0000256" key="6">
    <source>
        <dbReference type="ARBA" id="ARBA00023136"/>
    </source>
</evidence>
<evidence type="ECO:0000313" key="8">
    <source>
        <dbReference type="EMBL" id="KAI5062938.1"/>
    </source>
</evidence>
<dbReference type="AlphaFoldDB" id="A0A9D4U7K8"/>
<dbReference type="Gene3D" id="3.40.50.1000">
    <property type="entry name" value="HAD superfamily/HAD-like"/>
    <property type="match status" value="1"/>
</dbReference>
<dbReference type="InterPro" id="IPR023214">
    <property type="entry name" value="HAD_sf"/>
</dbReference>
<dbReference type="PROSITE" id="PS00210">
    <property type="entry name" value="HEMOCYANIN_2"/>
    <property type="match status" value="1"/>
</dbReference>
<evidence type="ECO:0000259" key="7">
    <source>
        <dbReference type="SMART" id="SM00563"/>
    </source>
</evidence>
<dbReference type="GO" id="GO:0090447">
    <property type="term" value="F:glycerol-3-phosphate 2-O-acyltransferase activity"/>
    <property type="evidence" value="ECO:0007669"/>
    <property type="project" value="TreeGrafter"/>
</dbReference>
<dbReference type="PANTHER" id="PTHR15486">
    <property type="entry name" value="ANCIENT UBIQUITOUS PROTEIN"/>
    <property type="match status" value="1"/>
</dbReference>
<dbReference type="InterPro" id="IPR002123">
    <property type="entry name" value="Plipid/glycerol_acylTrfase"/>
</dbReference>
<dbReference type="OrthoDB" id="1951388at2759"/>
<sequence>MTEVLQPPKASPAALKRMTISHLEGTLLRDPSFFPYYMVVALEAGSPLRAALLLLLHPLTLLLPESFSLQLHIFIVTAGLSLSALRGAAAAALPKFFLDDLEPAAYRALFKYSSSRRCIVTSHPNIFVEHFLKTYLDVDTVIATELQVTGNGVCTGLLAKSGVLFEDKKVEAVKVLLGDTHLGYGICDVNGKQHGFLSLCQETAVVSQSKSGEKVSREEYLTPLVFHDGRFVTRPTPGASLAAALWLPVGFGLAIARILIGLSLPQELAFPFSSFLGVQLRVKGAPPVLLPNGDSTHKEGVLFVCVHRTLADPIFLAMALRRKVRAVVFSVSKVSEILSPIKTTRLTRNRELDTKIIDTLLEKEDLCVCPEGTTCREPFLLRFSPLFADLADRLVPVAVNVKTNMFHGTSARGLKSLDGIFLAMNPRLSYDITFLEPIAVAELRKSGKTAVEIANLVQKQLAATLGFDCTDYNRKDKYSFLAGHDGNMF</sequence>
<evidence type="ECO:0000313" key="9">
    <source>
        <dbReference type="Proteomes" id="UP000886520"/>
    </source>
</evidence>
<comment type="caution">
    <text evidence="8">The sequence shown here is derived from an EMBL/GenBank/DDBJ whole genome shotgun (WGS) entry which is preliminary data.</text>
</comment>
<dbReference type="GO" id="GO:0010143">
    <property type="term" value="P:cutin biosynthetic process"/>
    <property type="evidence" value="ECO:0007669"/>
    <property type="project" value="TreeGrafter"/>
</dbReference>
<keyword evidence="6" id="KW-0472">Membrane</keyword>
<keyword evidence="5" id="KW-1133">Transmembrane helix</keyword>
<dbReference type="Pfam" id="PF01553">
    <property type="entry name" value="Acyltransferase"/>
    <property type="match status" value="1"/>
</dbReference>
<proteinExistence type="inferred from homology"/>
<feature type="domain" description="Phospholipid/glycerol acyltransferase" evidence="7">
    <location>
        <begin position="301"/>
        <end position="402"/>
    </location>
</feature>
<keyword evidence="3" id="KW-0808">Transferase</keyword>
<dbReference type="Proteomes" id="UP000886520">
    <property type="component" value="Chromosome 21"/>
</dbReference>
<dbReference type="SMART" id="SM00563">
    <property type="entry name" value="PlsC"/>
    <property type="match status" value="1"/>
</dbReference>
<dbReference type="PANTHER" id="PTHR15486:SF0">
    <property type="entry name" value="GLYCEROL-3-PHOSPHATE ACYLTRANSFERASE 1"/>
    <property type="match status" value="1"/>
</dbReference>
<dbReference type="InterPro" id="IPR013788">
    <property type="entry name" value="Hemocyanin/hexamerin"/>
</dbReference>
<evidence type="ECO:0000256" key="5">
    <source>
        <dbReference type="ARBA" id="ARBA00022989"/>
    </source>
</evidence>
<evidence type="ECO:0000256" key="3">
    <source>
        <dbReference type="ARBA" id="ARBA00022679"/>
    </source>
</evidence>
<organism evidence="8 9">
    <name type="scientific">Adiantum capillus-veneris</name>
    <name type="common">Maidenhair fern</name>
    <dbReference type="NCBI Taxonomy" id="13818"/>
    <lineage>
        <taxon>Eukaryota</taxon>
        <taxon>Viridiplantae</taxon>
        <taxon>Streptophyta</taxon>
        <taxon>Embryophyta</taxon>
        <taxon>Tracheophyta</taxon>
        <taxon>Polypodiopsida</taxon>
        <taxon>Polypodiidae</taxon>
        <taxon>Polypodiales</taxon>
        <taxon>Pteridineae</taxon>
        <taxon>Pteridaceae</taxon>
        <taxon>Vittarioideae</taxon>
        <taxon>Adiantum</taxon>
    </lineage>
</organism>
<evidence type="ECO:0000256" key="4">
    <source>
        <dbReference type="ARBA" id="ARBA00022692"/>
    </source>
</evidence>
<dbReference type="GO" id="GO:0016791">
    <property type="term" value="F:phosphatase activity"/>
    <property type="evidence" value="ECO:0007669"/>
    <property type="project" value="TreeGrafter"/>
</dbReference>